<sequence>QEEDPGEDDEITWVSAKLNPDFHGTESDFESKSDSERAFFVVEGIAMDGFCESEVEPYLRIVTNCPGELYRPFYNEQTQEAVVCVKLQPHSTYDMYRGTCTRNLFSDCVHIDLANSQLQSCDNFS</sequence>
<evidence type="ECO:0000313" key="1">
    <source>
        <dbReference type="EMBL" id="GMS86486.1"/>
    </source>
</evidence>
<dbReference type="EMBL" id="BTSX01000002">
    <property type="protein sequence ID" value="GMS86486.1"/>
    <property type="molecule type" value="Genomic_DNA"/>
</dbReference>
<name>A0AAV5SSY8_9BILA</name>
<protein>
    <submittedName>
        <fullName evidence="1">Uncharacterized protein</fullName>
    </submittedName>
</protein>
<dbReference type="AlphaFoldDB" id="A0AAV5SSY8"/>
<gene>
    <name evidence="1" type="ORF">PENTCL1PPCAC_8661</name>
</gene>
<reference evidence="1" key="1">
    <citation type="submission" date="2023-10" db="EMBL/GenBank/DDBJ databases">
        <title>Genome assembly of Pristionchus species.</title>
        <authorList>
            <person name="Yoshida K."/>
            <person name="Sommer R.J."/>
        </authorList>
    </citation>
    <scope>NUCLEOTIDE SEQUENCE</scope>
    <source>
        <strain evidence="1">RS0144</strain>
    </source>
</reference>
<comment type="caution">
    <text evidence="1">The sequence shown here is derived from an EMBL/GenBank/DDBJ whole genome shotgun (WGS) entry which is preliminary data.</text>
</comment>
<feature type="non-terminal residue" evidence="1">
    <location>
        <position position="1"/>
    </location>
</feature>
<proteinExistence type="predicted"/>
<accession>A0AAV5SSY8</accession>
<dbReference type="Proteomes" id="UP001432027">
    <property type="component" value="Unassembled WGS sequence"/>
</dbReference>
<evidence type="ECO:0000313" key="2">
    <source>
        <dbReference type="Proteomes" id="UP001432027"/>
    </source>
</evidence>
<keyword evidence="2" id="KW-1185">Reference proteome</keyword>
<organism evidence="1 2">
    <name type="scientific">Pristionchus entomophagus</name>
    <dbReference type="NCBI Taxonomy" id="358040"/>
    <lineage>
        <taxon>Eukaryota</taxon>
        <taxon>Metazoa</taxon>
        <taxon>Ecdysozoa</taxon>
        <taxon>Nematoda</taxon>
        <taxon>Chromadorea</taxon>
        <taxon>Rhabditida</taxon>
        <taxon>Rhabditina</taxon>
        <taxon>Diplogasteromorpha</taxon>
        <taxon>Diplogasteroidea</taxon>
        <taxon>Neodiplogasteridae</taxon>
        <taxon>Pristionchus</taxon>
    </lineage>
</organism>